<dbReference type="Proteomes" id="UP001304895">
    <property type="component" value="Unassembled WGS sequence"/>
</dbReference>
<organism evidence="3 4">
    <name type="scientific">Trichocladium antarcticum</name>
    <dbReference type="NCBI Taxonomy" id="1450529"/>
    <lineage>
        <taxon>Eukaryota</taxon>
        <taxon>Fungi</taxon>
        <taxon>Dikarya</taxon>
        <taxon>Ascomycota</taxon>
        <taxon>Pezizomycotina</taxon>
        <taxon>Sordariomycetes</taxon>
        <taxon>Sordariomycetidae</taxon>
        <taxon>Sordariales</taxon>
        <taxon>Chaetomiaceae</taxon>
        <taxon>Trichocladium</taxon>
    </lineage>
</organism>
<sequence length="241" mass="25677">MLASSAAHHPQPDDPFQSLYHSFTNLTLTNPPPATPPSPIHTIPHPPFPSTTPIPVTISIFPPGDNVIFAHSSFFARRAAAAADLPTPAEVRQHAAAVLHPAEDTTTITHVPFPALGLLVKYGAGVRAAAEGKGMLLLRRYLDADADVDVDVDGSGGAGMGAVVPEVFGWRRDGGEGFVYMALPEGERVRVCEALRAVVGGWRRLRLGGEGFVGEFFLAFFFFWAGLVVCLLGLIFKRGVG</sequence>
<keyword evidence="2" id="KW-1133">Transmembrane helix</keyword>
<keyword evidence="2" id="KW-0472">Membrane</keyword>
<gene>
    <name evidence="3" type="ORF">BT67DRAFT_59967</name>
</gene>
<reference evidence="3" key="1">
    <citation type="journal article" date="2023" name="Mol. Phylogenet. Evol.">
        <title>Genome-scale phylogeny and comparative genomics of the fungal order Sordariales.</title>
        <authorList>
            <person name="Hensen N."/>
            <person name="Bonometti L."/>
            <person name="Westerberg I."/>
            <person name="Brannstrom I.O."/>
            <person name="Guillou S."/>
            <person name="Cros-Aarteil S."/>
            <person name="Calhoun S."/>
            <person name="Haridas S."/>
            <person name="Kuo A."/>
            <person name="Mondo S."/>
            <person name="Pangilinan J."/>
            <person name="Riley R."/>
            <person name="LaButti K."/>
            <person name="Andreopoulos B."/>
            <person name="Lipzen A."/>
            <person name="Chen C."/>
            <person name="Yan M."/>
            <person name="Daum C."/>
            <person name="Ng V."/>
            <person name="Clum A."/>
            <person name="Steindorff A."/>
            <person name="Ohm R.A."/>
            <person name="Martin F."/>
            <person name="Silar P."/>
            <person name="Natvig D.O."/>
            <person name="Lalanne C."/>
            <person name="Gautier V."/>
            <person name="Ament-Velasquez S.L."/>
            <person name="Kruys A."/>
            <person name="Hutchinson M.I."/>
            <person name="Powell A.J."/>
            <person name="Barry K."/>
            <person name="Miller A.N."/>
            <person name="Grigoriev I.V."/>
            <person name="Debuchy R."/>
            <person name="Gladieux P."/>
            <person name="Hiltunen Thoren M."/>
            <person name="Johannesson H."/>
        </authorList>
    </citation>
    <scope>NUCLEOTIDE SEQUENCE</scope>
    <source>
        <strain evidence="3">CBS 123565</strain>
    </source>
</reference>
<protein>
    <submittedName>
        <fullName evidence="3">Uncharacterized protein</fullName>
    </submittedName>
</protein>
<dbReference type="AlphaFoldDB" id="A0AAN6UHQ7"/>
<reference evidence="3" key="2">
    <citation type="submission" date="2023-05" db="EMBL/GenBank/DDBJ databases">
        <authorList>
            <consortium name="Lawrence Berkeley National Laboratory"/>
            <person name="Steindorff A."/>
            <person name="Hensen N."/>
            <person name="Bonometti L."/>
            <person name="Westerberg I."/>
            <person name="Brannstrom I.O."/>
            <person name="Guillou S."/>
            <person name="Cros-Aarteil S."/>
            <person name="Calhoun S."/>
            <person name="Haridas S."/>
            <person name="Kuo A."/>
            <person name="Mondo S."/>
            <person name="Pangilinan J."/>
            <person name="Riley R."/>
            <person name="Labutti K."/>
            <person name="Andreopoulos B."/>
            <person name="Lipzen A."/>
            <person name="Chen C."/>
            <person name="Yanf M."/>
            <person name="Daum C."/>
            <person name="Ng V."/>
            <person name="Clum A."/>
            <person name="Ohm R."/>
            <person name="Martin F."/>
            <person name="Silar P."/>
            <person name="Natvig D."/>
            <person name="Lalanne C."/>
            <person name="Gautier V."/>
            <person name="Ament-Velasquez S.L."/>
            <person name="Kruys A."/>
            <person name="Hutchinson M.I."/>
            <person name="Powell A.J."/>
            <person name="Barry K."/>
            <person name="Miller A.N."/>
            <person name="Grigoriev I.V."/>
            <person name="Debuchy R."/>
            <person name="Gladieux P."/>
            <person name="Thoren M.H."/>
            <person name="Johannesson H."/>
        </authorList>
    </citation>
    <scope>NUCLEOTIDE SEQUENCE</scope>
    <source>
        <strain evidence="3">CBS 123565</strain>
    </source>
</reference>
<proteinExistence type="predicted"/>
<accession>A0AAN6UHQ7</accession>
<keyword evidence="2" id="KW-0812">Transmembrane</keyword>
<feature type="compositionally biased region" description="Pro residues" evidence="1">
    <location>
        <begin position="30"/>
        <end position="48"/>
    </location>
</feature>
<comment type="caution">
    <text evidence="3">The sequence shown here is derived from an EMBL/GenBank/DDBJ whole genome shotgun (WGS) entry which is preliminary data.</text>
</comment>
<keyword evidence="4" id="KW-1185">Reference proteome</keyword>
<evidence type="ECO:0000313" key="4">
    <source>
        <dbReference type="Proteomes" id="UP001304895"/>
    </source>
</evidence>
<feature type="transmembrane region" description="Helical" evidence="2">
    <location>
        <begin position="212"/>
        <end position="236"/>
    </location>
</feature>
<dbReference type="EMBL" id="MU853413">
    <property type="protein sequence ID" value="KAK4133227.1"/>
    <property type="molecule type" value="Genomic_DNA"/>
</dbReference>
<evidence type="ECO:0000256" key="1">
    <source>
        <dbReference type="SAM" id="MobiDB-lite"/>
    </source>
</evidence>
<name>A0AAN6UHQ7_9PEZI</name>
<feature type="region of interest" description="Disordered" evidence="1">
    <location>
        <begin position="27"/>
        <end position="48"/>
    </location>
</feature>
<evidence type="ECO:0000256" key="2">
    <source>
        <dbReference type="SAM" id="Phobius"/>
    </source>
</evidence>
<evidence type="ECO:0000313" key="3">
    <source>
        <dbReference type="EMBL" id="KAK4133227.1"/>
    </source>
</evidence>